<evidence type="ECO:0000313" key="3">
    <source>
        <dbReference type="Proteomes" id="UP001383192"/>
    </source>
</evidence>
<evidence type="ECO:0000313" key="2">
    <source>
        <dbReference type="EMBL" id="KAK7026086.1"/>
    </source>
</evidence>
<reference evidence="2 3" key="1">
    <citation type="submission" date="2024-01" db="EMBL/GenBank/DDBJ databases">
        <title>A draft genome for a cacao thread blight-causing isolate of Paramarasmius palmivorus.</title>
        <authorList>
            <person name="Baruah I.K."/>
            <person name="Bukari Y."/>
            <person name="Amoako-Attah I."/>
            <person name="Meinhardt L.W."/>
            <person name="Bailey B.A."/>
            <person name="Cohen S.P."/>
        </authorList>
    </citation>
    <scope>NUCLEOTIDE SEQUENCE [LARGE SCALE GENOMIC DNA]</scope>
    <source>
        <strain evidence="2 3">GH-12</strain>
    </source>
</reference>
<accession>A0AAW0BHW3</accession>
<feature type="region of interest" description="Disordered" evidence="1">
    <location>
        <begin position="699"/>
        <end position="728"/>
    </location>
</feature>
<dbReference type="Proteomes" id="UP001383192">
    <property type="component" value="Unassembled WGS sequence"/>
</dbReference>
<dbReference type="EMBL" id="JAYKXP010000107">
    <property type="protein sequence ID" value="KAK7026086.1"/>
    <property type="molecule type" value="Genomic_DNA"/>
</dbReference>
<name>A0AAW0BHW3_9AGAR</name>
<evidence type="ECO:0000256" key="1">
    <source>
        <dbReference type="SAM" id="MobiDB-lite"/>
    </source>
</evidence>
<sequence length="728" mass="84810">MLQDCTDFTVDGDITNTVNGNQYNASVMNFGQVERRERTEYDEFEEVKRGQIYTLKRLHTENPEKWWDWELKDEELVRTNRSAQRTICTVQVRPDQQTKYTVAIYEGKDAHVWWKRDFERFSSAGLGAPDTWQLYGLNRSKIPLLIFHDELVPLANFYKKSFWGDFYLYNLIEHLDCRKSSQIWLNMGGNLCKGLDGPLVYHCRTSFTVFNILVPPSAQMLQDDIFINFLQQSLSSPLDQYLLKYVSLHQTSTFLNNLLPEPTNYHPSLDYTCFPPSRKVDSCLKSLFHNSLYHLPLDIINGLRFDTVYSTSRGAVARWPRGKSLWKAWSSHGLVNETDMGDGSIRFKLYDPEDVAVSFKYAMWNLEKSWLMQSSRIIDAHGMLGIDEKCFIIDPPTFGLHSYSWQWSRHWQYPRYHIALKHRPPIYLFIYPLFSVSELVSWEMGHTQAHFWSLDKNGQSEMSNEERRRWGVPELRSSTKWGDRCLFSWPTHIYTALRKWQVARSFDPTTADWAQSHGYPELEIISGKKEEAQFEGVQDYVSYLRKLHKQDVELQLQSPVQVQRLLRTRRYSWPTNVYTGLHNQQVARSFKCSECTKWTRSLGSLEFEFIGVKKGEARFEELPDHAYYLRNLREQYAELQRRKSLLAAKGQSLHPPAVLGLIPHFTKAKAEAEAEVKSESIAKLNDILESSAFLRAPSIESVENTPQASPYDEQGALPEQNDPLFAQG</sequence>
<organism evidence="2 3">
    <name type="scientific">Paramarasmius palmivorus</name>
    <dbReference type="NCBI Taxonomy" id="297713"/>
    <lineage>
        <taxon>Eukaryota</taxon>
        <taxon>Fungi</taxon>
        <taxon>Dikarya</taxon>
        <taxon>Basidiomycota</taxon>
        <taxon>Agaricomycotina</taxon>
        <taxon>Agaricomycetes</taxon>
        <taxon>Agaricomycetidae</taxon>
        <taxon>Agaricales</taxon>
        <taxon>Marasmiineae</taxon>
        <taxon>Marasmiaceae</taxon>
        <taxon>Paramarasmius</taxon>
    </lineage>
</organism>
<protein>
    <submittedName>
        <fullName evidence="2">Uncharacterized protein</fullName>
    </submittedName>
</protein>
<proteinExistence type="predicted"/>
<keyword evidence="3" id="KW-1185">Reference proteome</keyword>
<comment type="caution">
    <text evidence="2">The sequence shown here is derived from an EMBL/GenBank/DDBJ whole genome shotgun (WGS) entry which is preliminary data.</text>
</comment>
<dbReference type="AlphaFoldDB" id="A0AAW0BHW3"/>
<gene>
    <name evidence="2" type="ORF">VNI00_015732</name>
</gene>